<evidence type="ECO:0000313" key="4">
    <source>
        <dbReference type="Proteomes" id="UP000094020"/>
    </source>
</evidence>
<dbReference type="GeneID" id="30175703"/>
<dbReference type="RefSeq" id="XP_019007700.1">
    <property type="nucleotide sequence ID" value="XM_019159028.1"/>
</dbReference>
<dbReference type="EMBL" id="KI894016">
    <property type="protein sequence ID" value="OCF46481.1"/>
    <property type="molecule type" value="Genomic_DNA"/>
</dbReference>
<reference evidence="2" key="3">
    <citation type="submission" date="2016-07" db="EMBL/GenBank/DDBJ databases">
        <title>Evolution of pathogenesis and genome organization in the Tremellales.</title>
        <authorList>
            <person name="Cuomo C."/>
            <person name="Litvintseva A."/>
            <person name="Heitman J."/>
            <person name="Chen Y."/>
            <person name="Sun S."/>
            <person name="Springer D."/>
            <person name="Dromer F."/>
            <person name="Young S."/>
            <person name="Zeng Q."/>
            <person name="Chapman S."/>
            <person name="Gujja S."/>
            <person name="Saif S."/>
            <person name="Birren B."/>
        </authorList>
    </citation>
    <scope>NUCLEOTIDE SEQUENCE</scope>
    <source>
        <strain evidence="2">CBS 10737</strain>
    </source>
</reference>
<evidence type="ECO:0000313" key="3">
    <source>
        <dbReference type="EMBL" id="WWC72814.1"/>
    </source>
</evidence>
<dbReference type="Pfam" id="PF12697">
    <property type="entry name" value="Abhydrolase_6"/>
    <property type="match status" value="1"/>
</dbReference>
<organism evidence="2">
    <name type="scientific">Kwoniella pini CBS 10737</name>
    <dbReference type="NCBI Taxonomy" id="1296096"/>
    <lineage>
        <taxon>Eukaryota</taxon>
        <taxon>Fungi</taxon>
        <taxon>Dikarya</taxon>
        <taxon>Basidiomycota</taxon>
        <taxon>Agaricomycotina</taxon>
        <taxon>Tremellomycetes</taxon>
        <taxon>Tremellales</taxon>
        <taxon>Cryptococcaceae</taxon>
        <taxon>Kwoniella</taxon>
    </lineage>
</organism>
<dbReference type="Proteomes" id="UP000094020">
    <property type="component" value="Chromosome 9"/>
</dbReference>
<reference evidence="2" key="1">
    <citation type="submission" date="2013-07" db="EMBL/GenBank/DDBJ databases">
        <title>The Genome Sequence of Cryptococcus pinus CBS10737.</title>
        <authorList>
            <consortium name="The Broad Institute Genome Sequencing Platform"/>
            <person name="Cuomo C."/>
            <person name="Litvintseva A."/>
            <person name="Chen Y."/>
            <person name="Heitman J."/>
            <person name="Sun S."/>
            <person name="Springer D."/>
            <person name="Dromer F."/>
            <person name="Young S.K."/>
            <person name="Zeng Q."/>
            <person name="Gargeya S."/>
            <person name="Fitzgerald M."/>
            <person name="Abouelleil A."/>
            <person name="Alvarado L."/>
            <person name="Berlin A.M."/>
            <person name="Chapman S.B."/>
            <person name="Dewar J."/>
            <person name="Goldberg J."/>
            <person name="Griggs A."/>
            <person name="Gujja S."/>
            <person name="Hansen M."/>
            <person name="Howarth C."/>
            <person name="Imamovic A."/>
            <person name="Larimer J."/>
            <person name="McCowan C."/>
            <person name="Murphy C."/>
            <person name="Pearson M."/>
            <person name="Priest M."/>
            <person name="Roberts A."/>
            <person name="Saif S."/>
            <person name="Shea T."/>
            <person name="Sykes S."/>
            <person name="Wortman J."/>
            <person name="Nusbaum C."/>
            <person name="Birren B."/>
        </authorList>
    </citation>
    <scope>NUCLEOTIDE SEQUENCE [LARGE SCALE GENOMIC DNA]</scope>
    <source>
        <strain evidence="2">CBS 10737</strain>
    </source>
</reference>
<dbReference type="InterPro" id="IPR000073">
    <property type="entry name" value="AB_hydrolase_1"/>
</dbReference>
<name>A0A1B9HT86_9TREE</name>
<evidence type="ECO:0000259" key="1">
    <source>
        <dbReference type="Pfam" id="PF12697"/>
    </source>
</evidence>
<accession>A0A1B9HT86</accession>
<dbReference type="SUPFAM" id="SSF53474">
    <property type="entry name" value="alpha/beta-Hydrolases"/>
    <property type="match status" value="1"/>
</dbReference>
<dbReference type="AlphaFoldDB" id="A0A1B9HT86"/>
<evidence type="ECO:0000313" key="2">
    <source>
        <dbReference type="EMBL" id="OCF46481.1"/>
    </source>
</evidence>
<dbReference type="KEGG" id="kpin:30175703"/>
<protein>
    <recommendedName>
        <fullName evidence="1">AB hydrolase-1 domain-containing protein</fullName>
    </recommendedName>
</protein>
<gene>
    <name evidence="2" type="ORF">I206_07334</name>
    <name evidence="3" type="ORF">I206_106778</name>
</gene>
<dbReference type="Gene3D" id="3.40.50.1820">
    <property type="entry name" value="alpha/beta hydrolase"/>
    <property type="match status" value="1"/>
</dbReference>
<proteinExistence type="predicted"/>
<dbReference type="EMBL" id="CP144527">
    <property type="protein sequence ID" value="WWC72814.1"/>
    <property type="molecule type" value="Genomic_DNA"/>
</dbReference>
<feature type="domain" description="AB hydrolase-1" evidence="1">
    <location>
        <begin position="34"/>
        <end position="243"/>
    </location>
</feature>
<reference evidence="3" key="4">
    <citation type="submission" date="2024-02" db="EMBL/GenBank/DDBJ databases">
        <title>Comparative genomics of Cryptococcus and Kwoniella reveals pathogenesis evolution and contrasting modes of karyotype evolution via chromosome fusion or intercentromeric recombination.</title>
        <authorList>
            <person name="Coelho M.A."/>
            <person name="David-Palma M."/>
            <person name="Shea T."/>
            <person name="Bowers K."/>
            <person name="McGinley-Smith S."/>
            <person name="Mohammad A.W."/>
            <person name="Gnirke A."/>
            <person name="Yurkov A.M."/>
            <person name="Nowrousian M."/>
            <person name="Sun S."/>
            <person name="Cuomo C.A."/>
            <person name="Heitman J."/>
        </authorList>
    </citation>
    <scope>NUCLEOTIDE SEQUENCE</scope>
    <source>
        <strain evidence="3">CBS 10737</strain>
    </source>
</reference>
<sequence length="289" mass="31842">MPTLAGTYHHAESLSIFPYILPHRSVNDDAATSIVLVHGAFASHHEYEGVIASNILNEYHLLLPDLHSDGLDTSKGIDPFELSRVADLIFHLIKHRGKNGKAHLVGVSLGAHAVIATAAMHPEIVEGHSIFISGYNRFQPPRYIKPAAPYIFFGLSKLESLWPNSSRVDQVIDDGSQPPRGICTMKLVREIDGAIFGHSNSGESLIGQEGIHARTCVVVATHFLSGDRIVHAQNLLAKMHGGRQVEDRSILVQNRSMKHPWHVFEPNLFATAVRAWLENRDLPEGFVGC</sequence>
<reference evidence="3" key="2">
    <citation type="submission" date="2013-07" db="EMBL/GenBank/DDBJ databases">
        <authorList>
            <consortium name="The Broad Institute Genome Sequencing Platform"/>
            <person name="Cuomo C."/>
            <person name="Litvintseva A."/>
            <person name="Chen Y."/>
            <person name="Heitman J."/>
            <person name="Sun S."/>
            <person name="Springer D."/>
            <person name="Dromer F."/>
            <person name="Young S.K."/>
            <person name="Zeng Q."/>
            <person name="Gargeya S."/>
            <person name="Fitzgerald M."/>
            <person name="Abouelleil A."/>
            <person name="Alvarado L."/>
            <person name="Berlin A.M."/>
            <person name="Chapman S.B."/>
            <person name="Dewar J."/>
            <person name="Goldberg J."/>
            <person name="Griggs A."/>
            <person name="Gujja S."/>
            <person name="Hansen M."/>
            <person name="Howarth C."/>
            <person name="Imamovic A."/>
            <person name="Larimer J."/>
            <person name="McCowan C."/>
            <person name="Murphy C."/>
            <person name="Pearson M."/>
            <person name="Priest M."/>
            <person name="Roberts A."/>
            <person name="Saif S."/>
            <person name="Shea T."/>
            <person name="Sykes S."/>
            <person name="Wortman J."/>
            <person name="Nusbaum C."/>
            <person name="Birren B."/>
        </authorList>
    </citation>
    <scope>NUCLEOTIDE SEQUENCE</scope>
    <source>
        <strain evidence="3">CBS 10737</strain>
    </source>
</reference>
<dbReference type="InterPro" id="IPR029058">
    <property type="entry name" value="AB_hydrolase_fold"/>
</dbReference>
<keyword evidence="4" id="KW-1185">Reference proteome</keyword>
<dbReference type="OrthoDB" id="8119704at2759"/>